<evidence type="ECO:0000256" key="2">
    <source>
        <dbReference type="SAM" id="SignalP"/>
    </source>
</evidence>
<dbReference type="Proteomes" id="UP000481153">
    <property type="component" value="Unassembled WGS sequence"/>
</dbReference>
<organism evidence="3 4">
    <name type="scientific">Aphanomyces euteiches</name>
    <dbReference type="NCBI Taxonomy" id="100861"/>
    <lineage>
        <taxon>Eukaryota</taxon>
        <taxon>Sar</taxon>
        <taxon>Stramenopiles</taxon>
        <taxon>Oomycota</taxon>
        <taxon>Saprolegniomycetes</taxon>
        <taxon>Saprolegniales</taxon>
        <taxon>Verrucalvaceae</taxon>
        <taxon>Aphanomyces</taxon>
    </lineage>
</organism>
<keyword evidence="4" id="KW-1185">Reference proteome</keyword>
<gene>
    <name evidence="3" type="ORF">Ae201684_011616</name>
</gene>
<feature type="signal peptide" evidence="2">
    <location>
        <begin position="1"/>
        <end position="25"/>
    </location>
</feature>
<name>A0A6G0WUD3_9STRA</name>
<dbReference type="EMBL" id="VJMJ01000147">
    <property type="protein sequence ID" value="KAF0731068.1"/>
    <property type="molecule type" value="Genomic_DNA"/>
</dbReference>
<protein>
    <recommendedName>
        <fullName evidence="5">Secreted protein</fullName>
    </recommendedName>
</protein>
<evidence type="ECO:0000313" key="4">
    <source>
        <dbReference type="Proteomes" id="UP000481153"/>
    </source>
</evidence>
<evidence type="ECO:0008006" key="5">
    <source>
        <dbReference type="Google" id="ProtNLM"/>
    </source>
</evidence>
<proteinExistence type="predicted"/>
<dbReference type="AlphaFoldDB" id="A0A6G0WUD3"/>
<accession>A0A6G0WUD3</accession>
<evidence type="ECO:0000256" key="1">
    <source>
        <dbReference type="SAM" id="MobiDB-lite"/>
    </source>
</evidence>
<sequence length="181" mass="18469">MKGIALVTAIAAVALGANTTAPTTAAPIKAICTEDQKNTINQLESTPSYNKCRNDAQKQIFDGLPDDVCAVPSCVTAVQNLVGKYPKCVFDDRTPATDILPYAKTCNVDPNVTTAPETTTAKPTSTPAPTPNATATDAPTDLIVTPAVTTKAPTPATTAQSSSSAISVAITASAVAAYAML</sequence>
<feature type="region of interest" description="Disordered" evidence="1">
    <location>
        <begin position="113"/>
        <end position="138"/>
    </location>
</feature>
<reference evidence="3 4" key="1">
    <citation type="submission" date="2019-07" db="EMBL/GenBank/DDBJ databases">
        <title>Genomics analysis of Aphanomyces spp. identifies a new class of oomycete effector associated with host adaptation.</title>
        <authorList>
            <person name="Gaulin E."/>
        </authorList>
    </citation>
    <scope>NUCLEOTIDE SEQUENCE [LARGE SCALE GENOMIC DNA]</scope>
    <source>
        <strain evidence="3 4">ATCC 201684</strain>
    </source>
</reference>
<evidence type="ECO:0000313" key="3">
    <source>
        <dbReference type="EMBL" id="KAF0731068.1"/>
    </source>
</evidence>
<keyword evidence="2" id="KW-0732">Signal</keyword>
<dbReference type="VEuPathDB" id="FungiDB:AeMF1_019599"/>
<feature type="chain" id="PRO_5026186166" description="Secreted protein" evidence="2">
    <location>
        <begin position="26"/>
        <end position="181"/>
    </location>
</feature>
<comment type="caution">
    <text evidence="3">The sequence shown here is derived from an EMBL/GenBank/DDBJ whole genome shotgun (WGS) entry which is preliminary data.</text>
</comment>